<dbReference type="AlphaFoldDB" id="A0A1M5QGE3"/>
<dbReference type="RefSeq" id="WP_073308839.1">
    <property type="nucleotide sequence ID" value="NZ_FQWV01000004.1"/>
</dbReference>
<feature type="binding site" evidence="5">
    <location>
        <begin position="87"/>
        <end position="90"/>
    </location>
    <ligand>
        <name>substrate</name>
    </ligand>
</feature>
<dbReference type="InterPro" id="IPR020672">
    <property type="entry name" value="Ribose5P_isomerase_typA_subgr"/>
</dbReference>
<dbReference type="PANTHER" id="PTHR11934">
    <property type="entry name" value="RIBOSE-5-PHOSPHATE ISOMERASE"/>
    <property type="match status" value="1"/>
</dbReference>
<comment type="subunit">
    <text evidence="5">Homodimer.</text>
</comment>
<dbReference type="STRING" id="43928.SAMN05443636_1885"/>
<dbReference type="OrthoDB" id="19013at2157"/>
<feature type="active site" description="Proton acceptor" evidence="5">
    <location>
        <position position="110"/>
    </location>
</feature>
<dbReference type="GO" id="GO:0005829">
    <property type="term" value="C:cytosol"/>
    <property type="evidence" value="ECO:0007669"/>
    <property type="project" value="TreeGrafter"/>
</dbReference>
<dbReference type="FunFam" id="3.30.70.260:FF:000018">
    <property type="entry name" value="Ribose-5-phosphate isomerase A"/>
    <property type="match status" value="1"/>
</dbReference>
<dbReference type="CDD" id="cd01398">
    <property type="entry name" value="RPI_A"/>
    <property type="match status" value="1"/>
</dbReference>
<dbReference type="Pfam" id="PF06026">
    <property type="entry name" value="Rib_5-P_isom_A"/>
    <property type="match status" value="1"/>
</dbReference>
<dbReference type="EMBL" id="FQWV01000004">
    <property type="protein sequence ID" value="SHH12910.1"/>
    <property type="molecule type" value="Genomic_DNA"/>
</dbReference>
<comment type="subunit">
    <text evidence="3">Homotetramer.</text>
</comment>
<accession>A0A1M5QGE3</accession>
<evidence type="ECO:0000313" key="6">
    <source>
        <dbReference type="EMBL" id="SHH12910.1"/>
    </source>
</evidence>
<keyword evidence="7" id="KW-1185">Reference proteome</keyword>
<dbReference type="UniPathway" id="UPA00115">
    <property type="reaction ID" value="UER00412"/>
</dbReference>
<dbReference type="SUPFAM" id="SSF100950">
    <property type="entry name" value="NagB/RpiA/CoA transferase-like"/>
    <property type="match status" value="1"/>
</dbReference>
<dbReference type="GO" id="GO:0006014">
    <property type="term" value="P:D-ribose metabolic process"/>
    <property type="evidence" value="ECO:0007669"/>
    <property type="project" value="TreeGrafter"/>
</dbReference>
<keyword evidence="4 5" id="KW-0413">Isomerase</keyword>
<evidence type="ECO:0000256" key="4">
    <source>
        <dbReference type="ARBA" id="ARBA00023235"/>
    </source>
</evidence>
<dbReference type="EC" id="5.3.1.6" evidence="5"/>
<dbReference type="Proteomes" id="UP000184357">
    <property type="component" value="Unassembled WGS sequence"/>
</dbReference>
<evidence type="ECO:0000256" key="2">
    <source>
        <dbReference type="ARBA" id="ARBA00008088"/>
    </source>
</evidence>
<dbReference type="GO" id="GO:0004751">
    <property type="term" value="F:ribose-5-phosphate isomerase activity"/>
    <property type="evidence" value="ECO:0007669"/>
    <property type="project" value="UniProtKB-UniRule"/>
</dbReference>
<dbReference type="GO" id="GO:0009052">
    <property type="term" value="P:pentose-phosphate shunt, non-oxidative branch"/>
    <property type="evidence" value="ECO:0007669"/>
    <property type="project" value="UniProtKB-UniRule"/>
</dbReference>
<evidence type="ECO:0000256" key="5">
    <source>
        <dbReference type="HAMAP-Rule" id="MF_00170"/>
    </source>
</evidence>
<dbReference type="HAMAP" id="MF_00170">
    <property type="entry name" value="Rib_5P_isom_A"/>
    <property type="match status" value="1"/>
</dbReference>
<dbReference type="Gene3D" id="3.30.70.260">
    <property type="match status" value="1"/>
</dbReference>
<comment type="catalytic activity">
    <reaction evidence="1 5">
        <text>aldehydo-D-ribose 5-phosphate = D-ribulose 5-phosphate</text>
        <dbReference type="Rhea" id="RHEA:14657"/>
        <dbReference type="ChEBI" id="CHEBI:58121"/>
        <dbReference type="ChEBI" id="CHEBI:58273"/>
        <dbReference type="EC" id="5.3.1.6"/>
    </reaction>
</comment>
<evidence type="ECO:0000313" key="7">
    <source>
        <dbReference type="Proteomes" id="UP000184357"/>
    </source>
</evidence>
<gene>
    <name evidence="5" type="primary">rpiA</name>
    <name evidence="6" type="ORF">SAMN05443636_1885</name>
</gene>
<dbReference type="FunFam" id="3.40.50.1360:FF:000001">
    <property type="entry name" value="Ribose-5-phosphate isomerase A"/>
    <property type="match status" value="1"/>
</dbReference>
<comment type="pathway">
    <text evidence="5">Carbohydrate degradation; pentose phosphate pathway; D-ribose 5-phosphate from D-ribulose 5-phosphate (non-oxidative stage): step 1/1.</text>
</comment>
<dbReference type="InterPro" id="IPR037171">
    <property type="entry name" value="NagB/RpiA_transferase-like"/>
</dbReference>
<name>A0A1M5QGE3_9EURY</name>
<protein>
    <recommendedName>
        <fullName evidence="5">Ribose-5-phosphate isomerase A</fullName>
        <ecNumber evidence="5">5.3.1.6</ecNumber>
    </recommendedName>
    <alternativeName>
        <fullName evidence="5">Phosphoriboisomerase A</fullName>
        <shortName evidence="5">PRI</shortName>
    </alternativeName>
</protein>
<feature type="binding site" evidence="5">
    <location>
        <position position="128"/>
    </location>
    <ligand>
        <name>substrate</name>
    </ligand>
</feature>
<dbReference type="NCBIfam" id="NF001924">
    <property type="entry name" value="PRK00702.1"/>
    <property type="match status" value="1"/>
</dbReference>
<feature type="binding site" evidence="5">
    <location>
        <begin position="32"/>
        <end position="35"/>
    </location>
    <ligand>
        <name>substrate</name>
    </ligand>
</feature>
<comment type="similarity">
    <text evidence="2 5">Belongs to the ribose 5-phosphate isomerase family.</text>
</comment>
<dbReference type="PANTHER" id="PTHR11934:SF0">
    <property type="entry name" value="RIBOSE-5-PHOSPHATE ISOMERASE"/>
    <property type="match status" value="1"/>
</dbReference>
<evidence type="ECO:0000256" key="3">
    <source>
        <dbReference type="ARBA" id="ARBA00011881"/>
    </source>
</evidence>
<feature type="binding site" evidence="5">
    <location>
        <begin position="101"/>
        <end position="104"/>
    </location>
    <ligand>
        <name>substrate</name>
    </ligand>
</feature>
<organism evidence="6 7">
    <name type="scientific">Halobaculum gomorrense</name>
    <dbReference type="NCBI Taxonomy" id="43928"/>
    <lineage>
        <taxon>Archaea</taxon>
        <taxon>Methanobacteriati</taxon>
        <taxon>Methanobacteriota</taxon>
        <taxon>Stenosarchaea group</taxon>
        <taxon>Halobacteria</taxon>
        <taxon>Halobacteriales</taxon>
        <taxon>Haloferacaceae</taxon>
        <taxon>Halobaculum</taxon>
    </lineage>
</organism>
<dbReference type="NCBIfam" id="TIGR00021">
    <property type="entry name" value="rpiA"/>
    <property type="match status" value="1"/>
</dbReference>
<reference evidence="6 7" key="1">
    <citation type="submission" date="2016-11" db="EMBL/GenBank/DDBJ databases">
        <authorList>
            <person name="Jaros S."/>
            <person name="Januszkiewicz K."/>
            <person name="Wedrychowicz H."/>
        </authorList>
    </citation>
    <scope>NUCLEOTIDE SEQUENCE [LARGE SCALE GENOMIC DNA]</scope>
    <source>
        <strain evidence="6 7">DSM 9297</strain>
    </source>
</reference>
<dbReference type="InterPro" id="IPR004788">
    <property type="entry name" value="Ribose5P_isomerase_type_A"/>
</dbReference>
<dbReference type="SUPFAM" id="SSF75445">
    <property type="entry name" value="D-ribose-5-phosphate isomerase (RpiA), lid domain"/>
    <property type="match status" value="1"/>
</dbReference>
<comment type="function">
    <text evidence="5">Catalyzes the reversible conversion of ribose-5-phosphate to ribulose 5-phosphate.</text>
</comment>
<dbReference type="Gene3D" id="3.40.50.1360">
    <property type="match status" value="1"/>
</dbReference>
<sequence>MKNTEGTEAAKRAAGEAAAAAVADGDVVGLGTGSTAAHAICDLGERVADGLAVEGVATSYQSRALAREAGIPLLSLSDVARVDLAIDGADQVATGANALVKGGGAAHAREKVVASAADEFLVVADGSKLADPLDHPVPVEVLPDAVARVERAVRDAGGDPALRDAERKDGPVITDNGNLVLDCDFGTIAEPASLARTLSGIAGVVEHGLFVGMADAVFVGGDDGDVTRRSP</sequence>
<proteinExistence type="inferred from homology"/>
<evidence type="ECO:0000256" key="1">
    <source>
        <dbReference type="ARBA" id="ARBA00001713"/>
    </source>
</evidence>